<sequence>MAKNVILLLCGIALACVSCGPTTIYEARTELAADGWSYADSVRFAFTVEDTAQAYRLVLTVQHAEDFAHQNFYVRLHTGFPSGVRTTEQLSLQLAGDFGAWLGNCSGGNCTLEIPILPQARFTAPGPYTLTVEQFSRENPLPGVGAISLAVTHAE</sequence>
<protein>
    <submittedName>
        <fullName evidence="2">Gliding motility lipoprotein GldH</fullName>
    </submittedName>
</protein>
<reference evidence="2" key="1">
    <citation type="submission" date="2020-08" db="EMBL/GenBank/DDBJ databases">
        <title>Lewinella bacteria from marine environments.</title>
        <authorList>
            <person name="Zhong Y."/>
        </authorList>
    </citation>
    <scope>NUCLEOTIDE SEQUENCE</scope>
    <source>
        <strain evidence="2">KCTC 42187</strain>
    </source>
</reference>
<dbReference type="RefSeq" id="WP_187465311.1">
    <property type="nucleotide sequence ID" value="NZ_JACSIT010000057.1"/>
</dbReference>
<keyword evidence="2" id="KW-0449">Lipoprotein</keyword>
<accession>A0A923TC04</accession>
<keyword evidence="3" id="KW-1185">Reference proteome</keyword>
<evidence type="ECO:0000256" key="1">
    <source>
        <dbReference type="SAM" id="SignalP"/>
    </source>
</evidence>
<evidence type="ECO:0000313" key="2">
    <source>
        <dbReference type="EMBL" id="MBC6993192.1"/>
    </source>
</evidence>
<dbReference type="AlphaFoldDB" id="A0A923TC04"/>
<keyword evidence="1" id="KW-0732">Signal</keyword>
<feature type="signal peptide" evidence="1">
    <location>
        <begin position="1"/>
        <end position="15"/>
    </location>
</feature>
<dbReference type="Proteomes" id="UP000650081">
    <property type="component" value="Unassembled WGS sequence"/>
</dbReference>
<comment type="caution">
    <text evidence="2">The sequence shown here is derived from an EMBL/GenBank/DDBJ whole genome shotgun (WGS) entry which is preliminary data.</text>
</comment>
<gene>
    <name evidence="2" type="ORF">H9S92_03395</name>
</gene>
<dbReference type="Pfam" id="PF14109">
    <property type="entry name" value="GldH_lipo"/>
    <property type="match status" value="1"/>
</dbReference>
<dbReference type="InterPro" id="IPR020018">
    <property type="entry name" value="Motility-assoc_lipoprot_GldH"/>
</dbReference>
<dbReference type="EMBL" id="JACSIT010000057">
    <property type="protein sequence ID" value="MBC6993192.1"/>
    <property type="molecule type" value="Genomic_DNA"/>
</dbReference>
<dbReference type="PROSITE" id="PS51257">
    <property type="entry name" value="PROKAR_LIPOPROTEIN"/>
    <property type="match status" value="1"/>
</dbReference>
<evidence type="ECO:0000313" key="3">
    <source>
        <dbReference type="Proteomes" id="UP000650081"/>
    </source>
</evidence>
<name>A0A923TC04_9BACT</name>
<proteinExistence type="predicted"/>
<organism evidence="2 3">
    <name type="scientific">Neolewinella lacunae</name>
    <dbReference type="NCBI Taxonomy" id="1517758"/>
    <lineage>
        <taxon>Bacteria</taxon>
        <taxon>Pseudomonadati</taxon>
        <taxon>Bacteroidota</taxon>
        <taxon>Saprospiria</taxon>
        <taxon>Saprospirales</taxon>
        <taxon>Lewinellaceae</taxon>
        <taxon>Neolewinella</taxon>
    </lineage>
</organism>
<feature type="chain" id="PRO_5037059116" evidence="1">
    <location>
        <begin position="16"/>
        <end position="155"/>
    </location>
</feature>